<dbReference type="GO" id="GO:0071555">
    <property type="term" value="P:cell wall organization"/>
    <property type="evidence" value="ECO:0007669"/>
    <property type="project" value="UniProtKB-KW"/>
</dbReference>
<evidence type="ECO:0000256" key="2">
    <source>
        <dbReference type="ARBA" id="ARBA00022618"/>
    </source>
</evidence>
<dbReference type="PANTHER" id="PTHR21015:SF22">
    <property type="entry name" value="GLYCOSYLTRANSFERASE"/>
    <property type="match status" value="1"/>
</dbReference>
<evidence type="ECO:0000259" key="11">
    <source>
        <dbReference type="Pfam" id="PF03033"/>
    </source>
</evidence>
<dbReference type="GO" id="GO:0005886">
    <property type="term" value="C:plasma membrane"/>
    <property type="evidence" value="ECO:0007669"/>
    <property type="project" value="UniProtKB-SubCell"/>
</dbReference>
<dbReference type="GO" id="GO:0008360">
    <property type="term" value="P:regulation of cell shape"/>
    <property type="evidence" value="ECO:0007669"/>
    <property type="project" value="UniProtKB-KW"/>
</dbReference>
<protein>
    <recommendedName>
        <fullName evidence="10">UDP-N-acetylglucosamine--N-acetylmuramyl-(pentapeptide) pyrophosphoryl-undecaprenol N-acetylglucosamine transferase</fullName>
        <ecNumber evidence="10">2.4.1.227</ecNumber>
    </recommendedName>
    <alternativeName>
        <fullName evidence="10">Undecaprenyl-PP-MurNAc-pentapeptide-UDPGlcNAc GlcNAc transferase</fullName>
    </alternativeName>
</protein>
<proteinExistence type="inferred from homology"/>
<organism evidence="13 14">
    <name type="scientific">Massiliimalia timonensis</name>
    <dbReference type="NCBI Taxonomy" id="1987501"/>
    <lineage>
        <taxon>Bacteria</taxon>
        <taxon>Bacillati</taxon>
        <taxon>Bacillota</taxon>
        <taxon>Clostridia</taxon>
        <taxon>Eubacteriales</taxon>
        <taxon>Oscillospiraceae</taxon>
        <taxon>Massiliimalia</taxon>
    </lineage>
</organism>
<dbReference type="Gene3D" id="3.40.50.2000">
    <property type="entry name" value="Glycogen Phosphorylase B"/>
    <property type="match status" value="2"/>
</dbReference>
<dbReference type="UniPathway" id="UPA00219"/>
<comment type="similarity">
    <text evidence="10">Belongs to the glycosyltransferase 28 family. MurG subfamily.</text>
</comment>
<reference evidence="13" key="1">
    <citation type="submission" date="2020-08" db="EMBL/GenBank/DDBJ databases">
        <title>Genome public.</title>
        <authorList>
            <person name="Liu C."/>
            <person name="Sun Q."/>
        </authorList>
    </citation>
    <scope>NUCLEOTIDE SEQUENCE</scope>
    <source>
        <strain evidence="13">NSJ-15</strain>
    </source>
</reference>
<dbReference type="GO" id="GO:0009252">
    <property type="term" value="P:peptidoglycan biosynthetic process"/>
    <property type="evidence" value="ECO:0007669"/>
    <property type="project" value="UniProtKB-UniRule"/>
</dbReference>
<dbReference type="Pfam" id="PF03033">
    <property type="entry name" value="Glyco_transf_28"/>
    <property type="match status" value="1"/>
</dbReference>
<evidence type="ECO:0000256" key="10">
    <source>
        <dbReference type="HAMAP-Rule" id="MF_00033"/>
    </source>
</evidence>
<keyword evidence="3 10" id="KW-0328">Glycosyltransferase</keyword>
<keyword evidence="5 10" id="KW-0133">Cell shape</keyword>
<evidence type="ECO:0000256" key="5">
    <source>
        <dbReference type="ARBA" id="ARBA00022960"/>
    </source>
</evidence>
<dbReference type="GO" id="GO:0051301">
    <property type="term" value="P:cell division"/>
    <property type="evidence" value="ECO:0007669"/>
    <property type="project" value="UniProtKB-KW"/>
</dbReference>
<feature type="domain" description="Glycosyltransferase family 28 N-terminal" evidence="11">
    <location>
        <begin position="3"/>
        <end position="145"/>
    </location>
</feature>
<evidence type="ECO:0000313" key="14">
    <source>
        <dbReference type="Proteomes" id="UP000632659"/>
    </source>
</evidence>
<comment type="catalytic activity">
    <reaction evidence="10">
        <text>di-trans,octa-cis-undecaprenyl diphospho-N-acetyl-alpha-D-muramoyl-L-alanyl-D-glutamyl-meso-2,6-diaminopimeloyl-D-alanyl-D-alanine + UDP-N-acetyl-alpha-D-glucosamine = di-trans,octa-cis-undecaprenyl diphospho-[N-acetyl-alpha-D-glucosaminyl-(1-&gt;4)]-N-acetyl-alpha-D-muramoyl-L-alanyl-D-glutamyl-meso-2,6-diaminopimeloyl-D-alanyl-D-alanine + UDP + H(+)</text>
        <dbReference type="Rhea" id="RHEA:31227"/>
        <dbReference type="ChEBI" id="CHEBI:15378"/>
        <dbReference type="ChEBI" id="CHEBI:57705"/>
        <dbReference type="ChEBI" id="CHEBI:58223"/>
        <dbReference type="ChEBI" id="CHEBI:61387"/>
        <dbReference type="ChEBI" id="CHEBI:61388"/>
        <dbReference type="EC" id="2.4.1.227"/>
    </reaction>
</comment>
<feature type="binding site" evidence="10">
    <location>
        <position position="128"/>
    </location>
    <ligand>
        <name>UDP-N-acetyl-alpha-D-glucosamine</name>
        <dbReference type="ChEBI" id="CHEBI:57705"/>
    </ligand>
</feature>
<keyword evidence="1 10" id="KW-1003">Cell membrane</keyword>
<evidence type="ECO:0000256" key="3">
    <source>
        <dbReference type="ARBA" id="ARBA00022676"/>
    </source>
</evidence>
<evidence type="ECO:0000259" key="12">
    <source>
        <dbReference type="Pfam" id="PF04101"/>
    </source>
</evidence>
<evidence type="ECO:0000256" key="4">
    <source>
        <dbReference type="ARBA" id="ARBA00022679"/>
    </source>
</evidence>
<feature type="domain" description="Glycosyl transferase family 28 C-terminal" evidence="12">
    <location>
        <begin position="193"/>
        <end position="362"/>
    </location>
</feature>
<dbReference type="NCBIfam" id="TIGR01133">
    <property type="entry name" value="murG"/>
    <property type="match status" value="1"/>
</dbReference>
<evidence type="ECO:0000313" key="13">
    <source>
        <dbReference type="EMBL" id="MBC8609724.1"/>
    </source>
</evidence>
<accession>A0A8J6NZB9</accession>
<dbReference type="InterPro" id="IPR007235">
    <property type="entry name" value="Glyco_trans_28_C"/>
</dbReference>
<evidence type="ECO:0000256" key="6">
    <source>
        <dbReference type="ARBA" id="ARBA00022984"/>
    </source>
</evidence>
<sequence length="377" mass="41357">MRVLLAGGGTAGHINPAIAIAQYIRSQDPASEILFAGTPNGMEAQLVTQAGFDFAPVQVSGFRRKMSAKNILFNLKTVYHVITADFVAKRIIKDFRPDIVIGTGGYVSGPVVLAGAKMGIKTMIHEQNAFPGVTNKLLAKKVDVVLLAVEEARQHFDPSARCEVVGNPIRESVIFKTKEEARRDLGMDNKVCILSFGGSLGAKVINRAAADLIEWNYQKNKINHIHGYGRLGVEHFPQMLEERGIDLSALQAEKADPNIDVREYINNMATCLAAADLVICRSGAITLSELQATGKASILVPSPYVAENHQFHNAMVLVNHGAAMLIEEKDYKKEEFLRMVESVYQDREKLAQLGKNASKLAILDSTERIYRLICGLI</sequence>
<dbReference type="Proteomes" id="UP000632659">
    <property type="component" value="Unassembled WGS sequence"/>
</dbReference>
<evidence type="ECO:0000256" key="7">
    <source>
        <dbReference type="ARBA" id="ARBA00023136"/>
    </source>
</evidence>
<keyword evidence="6 10" id="KW-0573">Peptidoglycan synthesis</keyword>
<dbReference type="HAMAP" id="MF_00033">
    <property type="entry name" value="MurG"/>
    <property type="match status" value="1"/>
</dbReference>
<dbReference type="SUPFAM" id="SSF53756">
    <property type="entry name" value="UDP-Glycosyltransferase/glycogen phosphorylase"/>
    <property type="match status" value="1"/>
</dbReference>
<comment type="caution">
    <text evidence="10">Lacks conserved residue(s) required for the propagation of feature annotation.</text>
</comment>
<keyword evidence="4 10" id="KW-0808">Transferase</keyword>
<evidence type="ECO:0000256" key="1">
    <source>
        <dbReference type="ARBA" id="ARBA00022475"/>
    </source>
</evidence>
<dbReference type="PANTHER" id="PTHR21015">
    <property type="entry name" value="UDP-N-ACETYLGLUCOSAMINE--N-ACETYLMURAMYL-(PENTAPEPTIDE) PYROPHOSPHORYL-UNDECAPRENOL N-ACETYLGLUCOSAMINE TRANSFERASE 1"/>
    <property type="match status" value="1"/>
</dbReference>
<dbReference type="RefSeq" id="WP_154824698.1">
    <property type="nucleotide sequence ID" value="NZ_JACRTL010000001.1"/>
</dbReference>
<keyword evidence="7 10" id="KW-0472">Membrane</keyword>
<feature type="binding site" evidence="10">
    <location>
        <begin position="10"/>
        <end position="12"/>
    </location>
    <ligand>
        <name>UDP-N-acetyl-alpha-D-glucosamine</name>
        <dbReference type="ChEBI" id="CHEBI:57705"/>
    </ligand>
</feature>
<keyword evidence="9 10" id="KW-0961">Cell wall biogenesis/degradation</keyword>
<dbReference type="InterPro" id="IPR006009">
    <property type="entry name" value="GlcNAc_MurG"/>
</dbReference>
<dbReference type="GO" id="GO:0005975">
    <property type="term" value="P:carbohydrate metabolic process"/>
    <property type="evidence" value="ECO:0007669"/>
    <property type="project" value="InterPro"/>
</dbReference>
<evidence type="ECO:0000256" key="9">
    <source>
        <dbReference type="ARBA" id="ARBA00023316"/>
    </source>
</evidence>
<comment type="pathway">
    <text evidence="10">Cell wall biogenesis; peptidoglycan biosynthesis.</text>
</comment>
<comment type="function">
    <text evidence="10">Cell wall formation. Catalyzes the transfer of a GlcNAc subunit on undecaprenyl-pyrophosphoryl-MurNAc-pentapeptide (lipid intermediate I) to form undecaprenyl-pyrophosphoryl-MurNAc-(pentapeptide)GlcNAc (lipid intermediate II).</text>
</comment>
<comment type="subcellular location">
    <subcellularLocation>
        <location evidence="10">Cell membrane</location>
        <topology evidence="10">Peripheral membrane protein</topology>
        <orientation evidence="10">Cytoplasmic side</orientation>
    </subcellularLocation>
</comment>
<dbReference type="Pfam" id="PF04101">
    <property type="entry name" value="Glyco_tran_28_C"/>
    <property type="match status" value="1"/>
</dbReference>
<dbReference type="EMBL" id="JACRTL010000001">
    <property type="protein sequence ID" value="MBC8609724.1"/>
    <property type="molecule type" value="Genomic_DNA"/>
</dbReference>
<gene>
    <name evidence="10 13" type="primary">murG</name>
    <name evidence="13" type="ORF">H8702_01135</name>
</gene>
<keyword evidence="2 10" id="KW-0132">Cell division</keyword>
<evidence type="ECO:0000256" key="8">
    <source>
        <dbReference type="ARBA" id="ARBA00023306"/>
    </source>
</evidence>
<feature type="binding site" evidence="10">
    <location>
        <position position="170"/>
    </location>
    <ligand>
        <name>UDP-N-acetyl-alpha-D-glucosamine</name>
        <dbReference type="ChEBI" id="CHEBI:57705"/>
    </ligand>
</feature>
<dbReference type="CDD" id="cd03785">
    <property type="entry name" value="GT28_MurG"/>
    <property type="match status" value="1"/>
</dbReference>
<keyword evidence="8 10" id="KW-0131">Cell cycle</keyword>
<comment type="caution">
    <text evidence="13">The sequence shown here is derived from an EMBL/GenBank/DDBJ whole genome shotgun (WGS) entry which is preliminary data.</text>
</comment>
<keyword evidence="14" id="KW-1185">Reference proteome</keyword>
<feature type="binding site" evidence="10">
    <location>
        <position position="199"/>
    </location>
    <ligand>
        <name>UDP-N-acetyl-alpha-D-glucosamine</name>
        <dbReference type="ChEBI" id="CHEBI:57705"/>
    </ligand>
</feature>
<dbReference type="EC" id="2.4.1.227" evidence="10"/>
<feature type="binding site" evidence="10">
    <location>
        <position position="265"/>
    </location>
    <ligand>
        <name>UDP-N-acetyl-alpha-D-glucosamine</name>
        <dbReference type="ChEBI" id="CHEBI:57705"/>
    </ligand>
</feature>
<dbReference type="GO" id="GO:0050511">
    <property type="term" value="F:undecaprenyldiphospho-muramoylpentapeptide beta-N-acetylglucosaminyltransferase activity"/>
    <property type="evidence" value="ECO:0007669"/>
    <property type="project" value="UniProtKB-UniRule"/>
</dbReference>
<name>A0A8J6NZB9_9FIRM</name>
<feature type="binding site" evidence="10">
    <location>
        <position position="310"/>
    </location>
    <ligand>
        <name>UDP-N-acetyl-alpha-D-glucosamine</name>
        <dbReference type="ChEBI" id="CHEBI:57705"/>
    </ligand>
</feature>
<dbReference type="AlphaFoldDB" id="A0A8J6NZB9"/>
<dbReference type="InterPro" id="IPR004276">
    <property type="entry name" value="GlycoTrans_28_N"/>
</dbReference>